<dbReference type="AlphaFoldDB" id="G8Y7N5"/>
<name>G8Y7N5_PICSO</name>
<dbReference type="HOGENOM" id="CLU_061591_0_0_1"/>
<feature type="compositionally biased region" description="Polar residues" evidence="1">
    <location>
        <begin position="283"/>
        <end position="294"/>
    </location>
</feature>
<dbReference type="STRING" id="559304.G8Y7N5"/>
<feature type="region of interest" description="Disordered" evidence="1">
    <location>
        <begin position="283"/>
        <end position="328"/>
    </location>
</feature>
<protein>
    <submittedName>
        <fullName evidence="4">Piso0_004165 protein</fullName>
    </submittedName>
</protein>
<dbReference type="OrthoDB" id="4017194at2759"/>
<dbReference type="EMBL" id="FO082048">
    <property type="protein sequence ID" value="CCE84615.1"/>
    <property type="molecule type" value="Genomic_DNA"/>
</dbReference>
<keyword evidence="2" id="KW-0732">Signal</keyword>
<feature type="signal peptide" evidence="2">
    <location>
        <begin position="1"/>
        <end position="20"/>
    </location>
</feature>
<sequence>MKLSITSATLALALATSITAAPTYADTSLAKREDEGLEKALALIEEYNKNKDSNPSGDLATRDYSIVTEFLTALKNTDIAPGLIQGIVDDPNLSKVATKTIVAVVKSNIIDLTTLMKGLNDSGLLVQLIQDIISDCQFYATIYKIALKFIGNLAQEIAGKLGGNNSKRGVVFVEELSANSMQKSKRASEQEIITQLLDSVRKSGLADQIVAQLVTDEQFYTWGADLIKQLFEQKAITLPQLIQALAESGLIPSLFENFFNFATLKEVIVNALAAFFGKCGQSTSLPSSASTTVQPTKSSGGGGGSPTSMPTSTNTSKPLCKKKKRSYH</sequence>
<dbReference type="Proteomes" id="UP000005222">
    <property type="component" value="Chromosome K"/>
</dbReference>
<evidence type="ECO:0000256" key="2">
    <source>
        <dbReference type="SAM" id="SignalP"/>
    </source>
</evidence>
<feature type="compositionally biased region" description="Basic residues" evidence="1">
    <location>
        <begin position="319"/>
        <end position="328"/>
    </location>
</feature>
<evidence type="ECO:0000313" key="4">
    <source>
        <dbReference type="EMBL" id="CCE84615.1"/>
    </source>
</evidence>
<reference evidence="5" key="2">
    <citation type="journal article" date="2012" name="G3 (Bethesda)">
        <title>Pichia sorbitophila, an interspecies yeast hybrid reveals early steps of genome resolution following polyploidization.</title>
        <authorList>
            <person name="Leh Louis V."/>
            <person name="Despons L."/>
            <person name="Friedrich A."/>
            <person name="Martin T."/>
            <person name="Durrens P."/>
            <person name="Casaregola S."/>
            <person name="Neuveglise C."/>
            <person name="Fairhead C."/>
            <person name="Marck C."/>
            <person name="Cruz J.A."/>
            <person name="Straub M.L."/>
            <person name="Kugler V."/>
            <person name="Sacerdot C."/>
            <person name="Uzunov Z."/>
            <person name="Thierry A."/>
            <person name="Weiss S."/>
            <person name="Bleykasten C."/>
            <person name="De Montigny J."/>
            <person name="Jacques N."/>
            <person name="Jung P."/>
            <person name="Lemaire M."/>
            <person name="Mallet S."/>
            <person name="Morel G."/>
            <person name="Richard G.F."/>
            <person name="Sarkar A."/>
            <person name="Savel G."/>
            <person name="Schacherer J."/>
            <person name="Seret M.L."/>
            <person name="Talla E."/>
            <person name="Samson G."/>
            <person name="Jubin C."/>
            <person name="Poulain J."/>
            <person name="Vacherie B."/>
            <person name="Barbe V."/>
            <person name="Pelletier E."/>
            <person name="Sherman D.J."/>
            <person name="Westhof E."/>
            <person name="Weissenbach J."/>
            <person name="Baret P.V."/>
            <person name="Wincker P."/>
            <person name="Gaillardin C."/>
            <person name="Dujon B."/>
            <person name="Souciet J.L."/>
        </authorList>
    </citation>
    <scope>NUCLEOTIDE SEQUENCE [LARGE SCALE GENOMIC DNA]</scope>
    <source>
        <strain evidence="5">ATCC MYA-4447 / BCRC 22081 / CBS 7064 / NBRC 10061 / NRRL Y-12695</strain>
    </source>
</reference>
<organism evidence="4 5">
    <name type="scientific">Pichia sorbitophila (strain ATCC MYA-4447 / BCRC 22081 / CBS 7064 / NBRC 10061 / NRRL Y-12695)</name>
    <name type="common">Hybrid yeast</name>
    <dbReference type="NCBI Taxonomy" id="559304"/>
    <lineage>
        <taxon>Eukaryota</taxon>
        <taxon>Fungi</taxon>
        <taxon>Dikarya</taxon>
        <taxon>Ascomycota</taxon>
        <taxon>Saccharomycotina</taxon>
        <taxon>Pichiomycetes</taxon>
        <taxon>Debaryomycetaceae</taxon>
        <taxon>Millerozyma</taxon>
    </lineage>
</organism>
<keyword evidence="5" id="KW-1185">Reference proteome</keyword>
<dbReference type="EMBL" id="FO082049">
    <property type="protein sequence ID" value="CCE83584.1"/>
    <property type="molecule type" value="Genomic_DNA"/>
</dbReference>
<dbReference type="Proteomes" id="UP000005222">
    <property type="component" value="Chromosome L"/>
</dbReference>
<accession>G8Y7N5</accession>
<evidence type="ECO:0000313" key="3">
    <source>
        <dbReference type="EMBL" id="CCE83584.1"/>
    </source>
</evidence>
<feature type="compositionally biased region" description="Low complexity" evidence="1">
    <location>
        <begin position="306"/>
        <end position="318"/>
    </location>
</feature>
<gene>
    <name evidence="4" type="primary">Piso0_004165</name>
    <name evidence="3" type="ORF">GNLVRS01_PISO0K10878g</name>
    <name evidence="4" type="ORF">GNLVRS01_PISO0L10879g</name>
</gene>
<dbReference type="eggNOG" id="ENOG502RAFC">
    <property type="taxonomic scope" value="Eukaryota"/>
</dbReference>
<evidence type="ECO:0000313" key="5">
    <source>
        <dbReference type="Proteomes" id="UP000005222"/>
    </source>
</evidence>
<feature type="chain" id="PRO_5007664861" evidence="2">
    <location>
        <begin position="21"/>
        <end position="328"/>
    </location>
</feature>
<evidence type="ECO:0000256" key="1">
    <source>
        <dbReference type="SAM" id="MobiDB-lite"/>
    </source>
</evidence>
<proteinExistence type="predicted"/>
<dbReference type="InParanoid" id="G8Y7N5"/>
<reference evidence="4" key="1">
    <citation type="submission" date="2011-10" db="EMBL/GenBank/DDBJ databases">
        <authorList>
            <person name="Genoscope - CEA"/>
        </authorList>
    </citation>
    <scope>NUCLEOTIDE SEQUENCE</scope>
</reference>